<gene>
    <name evidence="2" type="ORF">FFL34_08865</name>
</gene>
<dbReference type="RefSeq" id="WP_138603137.1">
    <property type="nucleotide sequence ID" value="NZ_VCIA01000001.1"/>
</dbReference>
<accession>A0A5S3QK75</accession>
<proteinExistence type="predicted"/>
<evidence type="ECO:0000256" key="1">
    <source>
        <dbReference type="ARBA" id="ARBA00023186"/>
    </source>
</evidence>
<dbReference type="SUPFAM" id="SSF89155">
    <property type="entry name" value="TorD-like"/>
    <property type="match status" value="1"/>
</dbReference>
<dbReference type="AlphaFoldDB" id="A0A5S3QK75"/>
<dbReference type="EMBL" id="VCIA01000001">
    <property type="protein sequence ID" value="TMN22228.1"/>
    <property type="molecule type" value="Genomic_DNA"/>
</dbReference>
<dbReference type="PANTHER" id="PTHR34227">
    <property type="entry name" value="CHAPERONE PROTEIN YCDY"/>
    <property type="match status" value="1"/>
</dbReference>
<dbReference type="Proteomes" id="UP000306980">
    <property type="component" value="Unassembled WGS sequence"/>
</dbReference>
<dbReference type="InterPro" id="IPR050289">
    <property type="entry name" value="TorD/DmsD_chaperones"/>
</dbReference>
<dbReference type="InterPro" id="IPR020945">
    <property type="entry name" value="DMSO/NO3_reduct_chaperone"/>
</dbReference>
<dbReference type="Gene3D" id="1.10.3480.10">
    <property type="entry name" value="TorD-like"/>
    <property type="match status" value="1"/>
</dbReference>
<evidence type="ECO:0000313" key="3">
    <source>
        <dbReference type="Proteomes" id="UP000306980"/>
    </source>
</evidence>
<evidence type="ECO:0000313" key="2">
    <source>
        <dbReference type="EMBL" id="TMN22228.1"/>
    </source>
</evidence>
<dbReference type="OrthoDB" id="9795302at2"/>
<comment type="caution">
    <text evidence="2">The sequence shown here is derived from an EMBL/GenBank/DDBJ whole genome shotgun (WGS) entry which is preliminary data.</text>
</comment>
<dbReference type="PANTHER" id="PTHR34227:SF1">
    <property type="entry name" value="DIMETHYL SULFOXIDE REDUCTASE CHAPERONE-RELATED"/>
    <property type="match status" value="1"/>
</dbReference>
<keyword evidence="1" id="KW-0143">Chaperone</keyword>
<sequence>MTQSWTEVWYFREALYNSIATWFLEGVTADRKDLVTQQYWHQFPVGSANSHIQSGLEHLIETTGILEKQDADQAIEQVMTEYTTLFLGPGIPKAPIVESFYLEDQLFFGPSTVAMRQLLSKYGLESKMKDRHPEDHLGIELLFLSYQSQAFTTLDEKECVNLAQEQIAFITDHLLTWIPNLHSKTVEHGDVGFYSGIVELLWGILLWDTELLQEYSDSHEHITR</sequence>
<reference evidence="2 3" key="1">
    <citation type="submission" date="2019-05" db="EMBL/GenBank/DDBJ databases">
        <title>Genomic analysis of Lentibacillus sp. NKC220-2.</title>
        <authorList>
            <person name="Oh Y.J."/>
        </authorList>
    </citation>
    <scope>NUCLEOTIDE SEQUENCE [LARGE SCALE GENOMIC DNA]</scope>
    <source>
        <strain evidence="2 3">NKC220-2</strain>
    </source>
</reference>
<protein>
    <submittedName>
        <fullName evidence="2">Molecular chaperone TorD family protein</fullName>
    </submittedName>
</protein>
<dbReference type="Pfam" id="PF02613">
    <property type="entry name" value="Nitrate_red_del"/>
    <property type="match status" value="1"/>
</dbReference>
<organism evidence="2 3">
    <name type="scientific">Lentibacillus cibarius</name>
    <dbReference type="NCBI Taxonomy" id="2583219"/>
    <lineage>
        <taxon>Bacteria</taxon>
        <taxon>Bacillati</taxon>
        <taxon>Bacillota</taxon>
        <taxon>Bacilli</taxon>
        <taxon>Bacillales</taxon>
        <taxon>Bacillaceae</taxon>
        <taxon>Lentibacillus</taxon>
    </lineage>
</organism>
<name>A0A5S3QK75_9BACI</name>
<dbReference type="InterPro" id="IPR036411">
    <property type="entry name" value="TorD-like_sf"/>
</dbReference>